<evidence type="ECO:0000313" key="2">
    <source>
        <dbReference type="EMBL" id="HII61034.1"/>
    </source>
</evidence>
<dbReference type="InterPro" id="IPR029063">
    <property type="entry name" value="SAM-dependent_MTases_sf"/>
</dbReference>
<dbReference type="InterPro" id="IPR052514">
    <property type="entry name" value="SAM-dependent_MTase"/>
</dbReference>
<dbReference type="SUPFAM" id="SSF53335">
    <property type="entry name" value="S-adenosyl-L-methionine-dependent methyltransferases"/>
    <property type="match status" value="1"/>
</dbReference>
<dbReference type="PANTHER" id="PTHR34203">
    <property type="entry name" value="METHYLTRANSFERASE, FKBM FAMILY PROTEIN"/>
    <property type="match status" value="1"/>
</dbReference>
<dbReference type="Gene3D" id="3.40.50.150">
    <property type="entry name" value="Vaccinia Virus protein VP39"/>
    <property type="match status" value="1"/>
</dbReference>
<dbReference type="Pfam" id="PF05050">
    <property type="entry name" value="Methyltransf_21"/>
    <property type="match status" value="1"/>
</dbReference>
<dbReference type="Proteomes" id="UP000617544">
    <property type="component" value="Unassembled WGS sequence"/>
</dbReference>
<comment type="caution">
    <text evidence="2">The sequence shown here is derived from an EMBL/GenBank/DDBJ whole genome shotgun (WGS) entry which is preliminary data.</text>
</comment>
<dbReference type="RefSeq" id="WP_010884484.1">
    <property type="nucleotide sequence ID" value="NZ_DUJN01000004.1"/>
</dbReference>
<keyword evidence="2" id="KW-0808">Transferase</keyword>
<dbReference type="AlphaFoldDB" id="A0A832T915"/>
<accession>A0A832T915</accession>
<sequence>MNSMLNILEEISSRIKRPLITLLLFKYLRSVKRLECKNGQIIEIDDPSKYFISDLVYVCDVFKHFKSIKVRNGKVILDGIPFRPSELRYIGDVIEKLKLRVGSNFIAEFIYNGRIVKFRLAMTSKGVTGVFSLYEMFVREDYKVFDYKGKTVLDVCGFIGDSALFFALNDAKKVVSFEPQREAYELLVENVKLNEFDNIIVAINEAVGEKDSMVEFLIPDEFSLGASRYIRAGKKTSVKVRDIIRVMNEFKPDIIKLDCEGCEYGIIDKLLKTGRIYDVEGLVVEFHDTPEVKRWDYIRSLPFDVAIISDNPHWKVTVVSIRVMQNDAPRHI</sequence>
<reference evidence="2" key="1">
    <citation type="journal article" date="2020" name="bioRxiv">
        <title>A rank-normalized archaeal taxonomy based on genome phylogeny resolves widespread incomplete and uneven classifications.</title>
        <authorList>
            <person name="Rinke C."/>
            <person name="Chuvochina M."/>
            <person name="Mussig A.J."/>
            <person name="Chaumeil P.-A."/>
            <person name="Waite D.W."/>
            <person name="Whitman W.B."/>
            <person name="Parks D.H."/>
            <person name="Hugenholtz P."/>
        </authorList>
    </citation>
    <scope>NUCLEOTIDE SEQUENCE</scope>
    <source>
        <strain evidence="2">UBA8834</strain>
    </source>
</reference>
<dbReference type="PANTHER" id="PTHR34203:SF15">
    <property type="entry name" value="SLL1173 PROTEIN"/>
    <property type="match status" value="1"/>
</dbReference>
<keyword evidence="2" id="KW-0489">Methyltransferase</keyword>
<name>A0A832T915_PYRHR</name>
<evidence type="ECO:0000259" key="1">
    <source>
        <dbReference type="Pfam" id="PF05050"/>
    </source>
</evidence>
<organism evidence="2 3">
    <name type="scientific">Pyrococcus horikoshii</name>
    <dbReference type="NCBI Taxonomy" id="53953"/>
    <lineage>
        <taxon>Archaea</taxon>
        <taxon>Methanobacteriati</taxon>
        <taxon>Methanobacteriota</taxon>
        <taxon>Thermococci</taxon>
        <taxon>Thermococcales</taxon>
        <taxon>Thermococcaceae</taxon>
        <taxon>Pyrococcus</taxon>
    </lineage>
</organism>
<proteinExistence type="predicted"/>
<feature type="domain" description="Methyltransferase FkbM" evidence="1">
    <location>
        <begin position="159"/>
        <end position="292"/>
    </location>
</feature>
<protein>
    <submittedName>
        <fullName evidence="2">FkbM family methyltransferase</fullName>
    </submittedName>
</protein>
<dbReference type="GeneID" id="1444271"/>
<dbReference type="EMBL" id="DUJN01000004">
    <property type="protein sequence ID" value="HII61034.1"/>
    <property type="molecule type" value="Genomic_DNA"/>
</dbReference>
<dbReference type="InterPro" id="IPR006342">
    <property type="entry name" value="FkbM_mtfrase"/>
</dbReference>
<evidence type="ECO:0000313" key="3">
    <source>
        <dbReference type="Proteomes" id="UP000617544"/>
    </source>
</evidence>
<dbReference type="GO" id="GO:0008168">
    <property type="term" value="F:methyltransferase activity"/>
    <property type="evidence" value="ECO:0007669"/>
    <property type="project" value="UniProtKB-KW"/>
</dbReference>
<dbReference type="GO" id="GO:0032259">
    <property type="term" value="P:methylation"/>
    <property type="evidence" value="ECO:0007669"/>
    <property type="project" value="UniProtKB-KW"/>
</dbReference>
<gene>
    <name evidence="2" type="ORF">HA331_04650</name>
</gene>
<dbReference type="NCBIfam" id="TIGR01444">
    <property type="entry name" value="fkbM_fam"/>
    <property type="match status" value="1"/>
</dbReference>